<reference evidence="3" key="1">
    <citation type="submission" date="2020-10" db="EMBL/GenBank/DDBJ databases">
        <authorList>
            <person name="Gilroy R."/>
        </authorList>
    </citation>
    <scope>NUCLEOTIDE SEQUENCE</scope>
    <source>
        <strain evidence="3">F1-3629</strain>
    </source>
</reference>
<dbReference type="InterPro" id="IPR000157">
    <property type="entry name" value="TIR_dom"/>
</dbReference>
<evidence type="ECO:0000256" key="1">
    <source>
        <dbReference type="SAM" id="Phobius"/>
    </source>
</evidence>
<keyword evidence="1" id="KW-0812">Transmembrane</keyword>
<evidence type="ECO:0000259" key="2">
    <source>
        <dbReference type="Pfam" id="PF13676"/>
    </source>
</evidence>
<feature type="domain" description="TIR" evidence="2">
    <location>
        <begin position="15"/>
        <end position="118"/>
    </location>
</feature>
<dbReference type="SUPFAM" id="SSF52200">
    <property type="entry name" value="Toll/Interleukin receptor TIR domain"/>
    <property type="match status" value="1"/>
</dbReference>
<keyword evidence="1" id="KW-1133">Transmembrane helix</keyword>
<name>A0A940DP72_9BACT</name>
<reference evidence="3" key="2">
    <citation type="journal article" date="2021" name="PeerJ">
        <title>Extensive microbial diversity within the chicken gut microbiome revealed by metagenomics and culture.</title>
        <authorList>
            <person name="Gilroy R."/>
            <person name="Ravi A."/>
            <person name="Getino M."/>
            <person name="Pursley I."/>
            <person name="Horton D.L."/>
            <person name="Alikhan N.F."/>
            <person name="Baker D."/>
            <person name="Gharbi K."/>
            <person name="Hall N."/>
            <person name="Watson M."/>
            <person name="Adriaenssens E.M."/>
            <person name="Foster-Nyarko E."/>
            <person name="Jarju S."/>
            <person name="Secka A."/>
            <person name="Antonio M."/>
            <person name="Oren A."/>
            <person name="Chaudhuri R.R."/>
            <person name="La Ragione R."/>
            <person name="Hildebrand F."/>
            <person name="Pallen M.J."/>
        </authorList>
    </citation>
    <scope>NUCLEOTIDE SEQUENCE</scope>
    <source>
        <strain evidence="3">F1-3629</strain>
    </source>
</reference>
<dbReference type="EMBL" id="JADIMJ010000040">
    <property type="protein sequence ID" value="MBO8453590.1"/>
    <property type="molecule type" value="Genomic_DNA"/>
</dbReference>
<evidence type="ECO:0000313" key="4">
    <source>
        <dbReference type="Proteomes" id="UP000771749"/>
    </source>
</evidence>
<dbReference type="AlphaFoldDB" id="A0A940DP72"/>
<dbReference type="GO" id="GO:0007165">
    <property type="term" value="P:signal transduction"/>
    <property type="evidence" value="ECO:0007669"/>
    <property type="project" value="InterPro"/>
</dbReference>
<accession>A0A940DP72</accession>
<dbReference type="Pfam" id="PF13676">
    <property type="entry name" value="TIR_2"/>
    <property type="match status" value="1"/>
</dbReference>
<protein>
    <submittedName>
        <fullName evidence="3">Toll/interleukin-1 receptor domain-containing protein</fullName>
    </submittedName>
</protein>
<feature type="transmembrane region" description="Helical" evidence="1">
    <location>
        <begin position="191"/>
        <end position="211"/>
    </location>
</feature>
<keyword evidence="3" id="KW-0675">Receptor</keyword>
<dbReference type="Proteomes" id="UP000771749">
    <property type="component" value="Unassembled WGS sequence"/>
</dbReference>
<sequence length="385" mass="43769">MNTTDNTRTYKYFAFISYSSLDIRWGKRLQKKLENYSMPAAMCRKHGWTRKPINPLFFAPSDIQPGGLSEELKARLRVSKNLIVIGTPASAKSKWVAAEITYFRSLGREKNIHVFIVEGEPHSGNPDTECFNSALDKLSIPEILGANIHAKNYRWGWVNREYAYVQLITKLLGVEVDDIWQRHKRWLKEKIILWTVGAMCVVAAIAGVWLMNQPIDIRVSLEETSVHNSYLPPMQDASVTFTFDNEIKTDTVSSFSDNVLFRNIPHHFLGKRVRAQVACRDFISIDTVFALTKDLALGLCRNPEIYGNISFRLWNPMSEKTVPGCKVEINGIETVSDENGRVTLFIPLESQRTRYSISAEIPLQDTTVHMPCGKNDVILACPEVK</sequence>
<organism evidence="3 4">
    <name type="scientific">Candidatus Cryptobacteroides gallistercoris</name>
    <dbReference type="NCBI Taxonomy" id="2840765"/>
    <lineage>
        <taxon>Bacteria</taxon>
        <taxon>Pseudomonadati</taxon>
        <taxon>Bacteroidota</taxon>
        <taxon>Bacteroidia</taxon>
        <taxon>Bacteroidales</taxon>
        <taxon>Candidatus Cryptobacteroides</taxon>
    </lineage>
</organism>
<proteinExistence type="predicted"/>
<dbReference type="InterPro" id="IPR035897">
    <property type="entry name" value="Toll_tir_struct_dom_sf"/>
</dbReference>
<keyword evidence="1" id="KW-0472">Membrane</keyword>
<comment type="caution">
    <text evidence="3">The sequence shown here is derived from an EMBL/GenBank/DDBJ whole genome shotgun (WGS) entry which is preliminary data.</text>
</comment>
<gene>
    <name evidence="3" type="ORF">IAC07_02550</name>
</gene>
<evidence type="ECO:0000313" key="3">
    <source>
        <dbReference type="EMBL" id="MBO8453590.1"/>
    </source>
</evidence>
<dbReference type="Gene3D" id="3.40.50.10140">
    <property type="entry name" value="Toll/interleukin-1 receptor homology (TIR) domain"/>
    <property type="match status" value="1"/>
</dbReference>